<dbReference type="EMBL" id="KI928141">
    <property type="protein sequence ID" value="ETW27009.1"/>
    <property type="molecule type" value="Genomic_DNA"/>
</dbReference>
<proteinExistence type="predicted"/>
<dbReference type="Proteomes" id="UP000030656">
    <property type="component" value="Unassembled WGS sequence"/>
</dbReference>
<protein>
    <submittedName>
        <fullName evidence="2">Uncharacterized protein</fullName>
    </submittedName>
</protein>
<dbReference type="AlphaFoldDB" id="A0A024VE61"/>
<evidence type="ECO:0000313" key="2">
    <source>
        <dbReference type="EMBL" id="ETW27009.1"/>
    </source>
</evidence>
<evidence type="ECO:0000313" key="3">
    <source>
        <dbReference type="Proteomes" id="UP000030656"/>
    </source>
</evidence>
<gene>
    <name evidence="2" type="ORF">PFFCH_05568</name>
</gene>
<feature type="coiled-coil region" evidence="1">
    <location>
        <begin position="16"/>
        <end position="95"/>
    </location>
</feature>
<sequence>MKNAHQSLHIIFIFSRKKLENSQQNYIKERDKLDDEIKYLKNELNMMKSTNLKIKEEKLLLKDKFKKYKGKFHNQKQKLQNANELILELKLAQNEQITEKNLNIINV</sequence>
<reference evidence="2 3" key="2">
    <citation type="submission" date="2013-02" db="EMBL/GenBank/DDBJ databases">
        <title>The Genome Sequence of Plasmodium falciparum FCH/4.</title>
        <authorList>
            <consortium name="The Broad Institute Genome Sequencing Platform"/>
            <consortium name="The Broad Institute Genome Sequencing Center for Infectious Disease"/>
            <person name="Neafsey D."/>
            <person name="Cheeseman I."/>
            <person name="Volkman S."/>
            <person name="Adams J."/>
            <person name="Walker B."/>
            <person name="Young S.K."/>
            <person name="Zeng Q."/>
            <person name="Gargeya S."/>
            <person name="Fitzgerald M."/>
            <person name="Haas B."/>
            <person name="Abouelleil A."/>
            <person name="Alvarado L."/>
            <person name="Arachchi H.M."/>
            <person name="Berlin A.M."/>
            <person name="Chapman S.B."/>
            <person name="Dewar J."/>
            <person name="Goldberg J."/>
            <person name="Griggs A."/>
            <person name="Gujja S."/>
            <person name="Hansen M."/>
            <person name="Howarth C."/>
            <person name="Imamovic A."/>
            <person name="Larimer J."/>
            <person name="McCowan C."/>
            <person name="Murphy C."/>
            <person name="Neiman D."/>
            <person name="Pearson M."/>
            <person name="Priest M."/>
            <person name="Roberts A."/>
            <person name="Saif S."/>
            <person name="Shea T."/>
            <person name="Sisk P."/>
            <person name="Sykes S."/>
            <person name="Wortman J."/>
            <person name="Nusbaum C."/>
            <person name="Birren B."/>
        </authorList>
    </citation>
    <scope>NUCLEOTIDE SEQUENCE [LARGE SCALE GENOMIC DNA]</scope>
    <source>
        <strain evidence="2 3">FCH/4</strain>
    </source>
</reference>
<name>A0A024VE61_PLAFA</name>
<reference evidence="2 3" key="1">
    <citation type="submission" date="2013-02" db="EMBL/GenBank/DDBJ databases">
        <title>The Genome Annotation of Plasmodium falciparum FCH/4.</title>
        <authorList>
            <consortium name="The Broad Institute Genome Sequencing Platform"/>
            <consortium name="The Broad Institute Genome Sequencing Center for Infectious Disease"/>
            <person name="Neafsey D."/>
            <person name="Hoffman S."/>
            <person name="Volkman S."/>
            <person name="Rosenthal P."/>
            <person name="Walker B."/>
            <person name="Young S.K."/>
            <person name="Zeng Q."/>
            <person name="Gargeya S."/>
            <person name="Fitzgerald M."/>
            <person name="Haas B."/>
            <person name="Abouelleil A."/>
            <person name="Allen A.W."/>
            <person name="Alvarado L."/>
            <person name="Arachchi H.M."/>
            <person name="Berlin A.M."/>
            <person name="Chapman S.B."/>
            <person name="Gainer-Dewar J."/>
            <person name="Goldberg J."/>
            <person name="Griggs A."/>
            <person name="Gujja S."/>
            <person name="Hansen M."/>
            <person name="Howarth C."/>
            <person name="Imamovic A."/>
            <person name="Ireland A."/>
            <person name="Larimer J."/>
            <person name="McCowan C."/>
            <person name="Murphy C."/>
            <person name="Pearson M."/>
            <person name="Poon T.W."/>
            <person name="Priest M."/>
            <person name="Roberts A."/>
            <person name="Saif S."/>
            <person name="Shea T."/>
            <person name="Sisk P."/>
            <person name="Sykes S."/>
            <person name="Wortman J."/>
            <person name="Nusbaum C."/>
            <person name="Birren B."/>
        </authorList>
    </citation>
    <scope>NUCLEOTIDE SEQUENCE [LARGE SCALE GENOMIC DNA]</scope>
    <source>
        <strain evidence="2 3">FCH/4</strain>
    </source>
</reference>
<organism evidence="2 3">
    <name type="scientific">Plasmodium falciparum FCH/4</name>
    <dbReference type="NCBI Taxonomy" id="1036724"/>
    <lineage>
        <taxon>Eukaryota</taxon>
        <taxon>Sar</taxon>
        <taxon>Alveolata</taxon>
        <taxon>Apicomplexa</taxon>
        <taxon>Aconoidasida</taxon>
        <taxon>Haemosporida</taxon>
        <taxon>Plasmodiidae</taxon>
        <taxon>Plasmodium</taxon>
        <taxon>Plasmodium (Laverania)</taxon>
    </lineage>
</organism>
<evidence type="ECO:0000256" key="1">
    <source>
        <dbReference type="SAM" id="Coils"/>
    </source>
</evidence>
<keyword evidence="1" id="KW-0175">Coiled coil</keyword>
<accession>A0A024VE61</accession>